<accession>A0A061BG00</accession>
<sequence>MSAQQPGKCIVCGVETNKRCSACTKVDHSLFFCSPEYQKLVWHTHRRVCGSSLSPAPHPWLSKKEAAEAFANFDVLQRMWHGGDESVSTSMQAILKCRAEDAKDLLKFFAEGETHPYDTWSSQSVITETRNTEYLRILGDNDLNDVLGNYDIYTVINQLWNYILPMTPTAAQWYSEAHHRVAILLKLIQLQKTGNPAVTLDMCRQCFRQVEQCLLTAIAAKHTAAVPWADWALSRLRKAIDTSTMSLHIPLDTAGGATTRSTAG</sequence>
<evidence type="ECO:0000313" key="5">
    <source>
        <dbReference type="EMBL" id="CDR48883.1"/>
    </source>
</evidence>
<evidence type="ECO:0000256" key="2">
    <source>
        <dbReference type="ARBA" id="ARBA00022771"/>
    </source>
</evidence>
<keyword evidence="3" id="KW-0862">Zinc</keyword>
<gene>
    <name evidence="5" type="ORF">RHTO0S_21e00914g</name>
</gene>
<proteinExistence type="predicted"/>
<organism evidence="5">
    <name type="scientific">Rhodotorula toruloides</name>
    <name type="common">Yeast</name>
    <name type="synonym">Rhodosporidium toruloides</name>
    <dbReference type="NCBI Taxonomy" id="5286"/>
    <lineage>
        <taxon>Eukaryota</taxon>
        <taxon>Fungi</taxon>
        <taxon>Dikarya</taxon>
        <taxon>Basidiomycota</taxon>
        <taxon>Pucciniomycotina</taxon>
        <taxon>Microbotryomycetes</taxon>
        <taxon>Sporidiobolales</taxon>
        <taxon>Sporidiobolaceae</taxon>
        <taxon>Rhodotorula</taxon>
    </lineage>
</organism>
<dbReference type="OrthoDB" id="407198at2759"/>
<keyword evidence="1" id="KW-0479">Metal-binding</keyword>
<dbReference type="EMBL" id="LK052956">
    <property type="protein sequence ID" value="CDR48883.1"/>
    <property type="molecule type" value="Genomic_DNA"/>
</dbReference>
<dbReference type="InterPro" id="IPR002893">
    <property type="entry name" value="Znf_MYND"/>
</dbReference>
<dbReference type="Pfam" id="PF01753">
    <property type="entry name" value="zf-MYND"/>
    <property type="match status" value="1"/>
</dbReference>
<dbReference type="GO" id="GO:0008270">
    <property type="term" value="F:zinc ion binding"/>
    <property type="evidence" value="ECO:0007669"/>
    <property type="project" value="UniProtKB-KW"/>
</dbReference>
<dbReference type="AlphaFoldDB" id="A0A061BG00"/>
<name>A0A061BG00_RHOTO</name>
<evidence type="ECO:0000256" key="3">
    <source>
        <dbReference type="ARBA" id="ARBA00022833"/>
    </source>
</evidence>
<reference evidence="5" key="1">
    <citation type="journal article" date="2014" name="Genome Announc.">
        <title>Draft genome sequence of Rhodosporidium toruloides CECT1137, an oleaginous yeast of biotechnological interest.</title>
        <authorList>
            <person name="Morin N."/>
            <person name="Calcas X."/>
            <person name="Devillers H."/>
            <person name="Durrens P."/>
            <person name="Sherman D.J."/>
            <person name="Nicaud J.-M."/>
            <person name="Neuveglise C."/>
        </authorList>
    </citation>
    <scope>NUCLEOTIDE SEQUENCE</scope>
    <source>
        <strain evidence="5">CECT1137</strain>
    </source>
</reference>
<dbReference type="Gene3D" id="6.10.140.2220">
    <property type="match status" value="1"/>
</dbReference>
<keyword evidence="2" id="KW-0863">Zinc-finger</keyword>
<dbReference type="SUPFAM" id="SSF144232">
    <property type="entry name" value="HIT/MYND zinc finger-like"/>
    <property type="match status" value="1"/>
</dbReference>
<protein>
    <submittedName>
        <fullName evidence="5">RHTO0S21e00914g1_1</fullName>
    </submittedName>
</protein>
<evidence type="ECO:0000256" key="1">
    <source>
        <dbReference type="ARBA" id="ARBA00022723"/>
    </source>
</evidence>
<evidence type="ECO:0000259" key="4">
    <source>
        <dbReference type="Pfam" id="PF01753"/>
    </source>
</evidence>
<feature type="domain" description="MYND-type" evidence="4">
    <location>
        <begin position="9"/>
        <end position="49"/>
    </location>
</feature>